<dbReference type="EMBL" id="AKKV01000024">
    <property type="protein sequence ID" value="EIT85764.1"/>
    <property type="molecule type" value="Genomic_DNA"/>
</dbReference>
<evidence type="ECO:0000256" key="1">
    <source>
        <dbReference type="ARBA" id="ARBA00022729"/>
    </source>
</evidence>
<feature type="region of interest" description="Disordered" evidence="2">
    <location>
        <begin position="190"/>
        <end position="225"/>
    </location>
</feature>
<feature type="domain" description="Peptidoglycan binding-like" evidence="3">
    <location>
        <begin position="112"/>
        <end position="167"/>
    </location>
</feature>
<dbReference type="Proteomes" id="UP000004080">
    <property type="component" value="Unassembled WGS sequence"/>
</dbReference>
<reference evidence="5 6" key="1">
    <citation type="journal article" date="2012" name="J. Bacteriol.">
        <title>Genome of Bacillus macauensis ZFHKF-1, a Long-Chain-Forming Bacterium.</title>
        <authorList>
            <person name="Cai L."/>
            <person name="Zhang T."/>
        </authorList>
    </citation>
    <scope>NUCLEOTIDE SEQUENCE [LARGE SCALE GENOMIC DNA]</scope>
    <source>
        <strain evidence="5 6">ZFHKF-1</strain>
    </source>
</reference>
<protein>
    <submittedName>
        <fullName evidence="5">Peptidoglycan binding domain-containing protein</fullName>
    </submittedName>
</protein>
<dbReference type="PANTHER" id="PTHR39160">
    <property type="entry name" value="CELL WALL-BINDING PROTEIN YOCH"/>
    <property type="match status" value="1"/>
</dbReference>
<dbReference type="InterPro" id="IPR036908">
    <property type="entry name" value="RlpA-like_sf"/>
</dbReference>
<dbReference type="SUPFAM" id="SSF50685">
    <property type="entry name" value="Barwin-like endoglucanases"/>
    <property type="match status" value="1"/>
</dbReference>
<sequence>MLKKVIATGAIAGVMMGSPLVGEAAFGDHTLKNGSSDQDVKELQNKLKEKGFFHYTRTTNYFGDITESAVKDFQKKNHLNVDGIAGKDTMKALKKSHSASLGSHLLKVGSKGYAVSTLQKELKEKGYYHYHVDGIYGPITERAVRALQRDAGIGVDGITGTNTINALYNGHHQAVQQPKHTQQKHVVKHKVAPKQVHHAKKARNVSSESNNTPKPATKNESPSGKTMTVEATAYSANCSGCSGVTADGTNLRSGNPKVIAVDPRVIPMGTKVYVEGYGYARAADTGGAIKGNRIDVFIPSEQQASDWGRKNVKITILD</sequence>
<evidence type="ECO:0000259" key="4">
    <source>
        <dbReference type="Pfam" id="PF06725"/>
    </source>
</evidence>
<organism evidence="5 6">
    <name type="scientific">Fictibacillus macauensis ZFHKF-1</name>
    <dbReference type="NCBI Taxonomy" id="1196324"/>
    <lineage>
        <taxon>Bacteria</taxon>
        <taxon>Bacillati</taxon>
        <taxon>Bacillota</taxon>
        <taxon>Bacilli</taxon>
        <taxon>Bacillales</taxon>
        <taxon>Fictibacillaceae</taxon>
        <taxon>Fictibacillus</taxon>
    </lineage>
</organism>
<dbReference type="Gene3D" id="2.40.40.10">
    <property type="entry name" value="RlpA-like domain"/>
    <property type="match status" value="1"/>
</dbReference>
<dbReference type="eggNOG" id="COG3409">
    <property type="taxonomic scope" value="Bacteria"/>
</dbReference>
<dbReference type="OrthoDB" id="9798935at2"/>
<dbReference type="Pfam" id="PF01471">
    <property type="entry name" value="PG_binding_1"/>
    <property type="match status" value="2"/>
</dbReference>
<keyword evidence="6" id="KW-1185">Reference proteome</keyword>
<dbReference type="GO" id="GO:0009254">
    <property type="term" value="P:peptidoglycan turnover"/>
    <property type="evidence" value="ECO:0007669"/>
    <property type="project" value="InterPro"/>
</dbReference>
<dbReference type="InterPro" id="IPR002477">
    <property type="entry name" value="Peptidoglycan-bd-like"/>
</dbReference>
<comment type="caution">
    <text evidence="5">The sequence shown here is derived from an EMBL/GenBank/DDBJ whole genome shotgun (WGS) entry which is preliminary data.</text>
</comment>
<feature type="compositionally biased region" description="Polar residues" evidence="2">
    <location>
        <begin position="204"/>
        <end position="225"/>
    </location>
</feature>
<dbReference type="InterPro" id="IPR051933">
    <property type="entry name" value="Resuscitation_pf_RpfB"/>
</dbReference>
<dbReference type="GO" id="GO:0004553">
    <property type="term" value="F:hydrolase activity, hydrolyzing O-glycosyl compounds"/>
    <property type="evidence" value="ECO:0007669"/>
    <property type="project" value="InterPro"/>
</dbReference>
<dbReference type="PANTHER" id="PTHR39160:SF4">
    <property type="entry name" value="RESUSCITATION-PROMOTING FACTOR RPFB"/>
    <property type="match status" value="1"/>
</dbReference>
<evidence type="ECO:0000259" key="3">
    <source>
        <dbReference type="Pfam" id="PF01471"/>
    </source>
</evidence>
<evidence type="ECO:0000313" key="6">
    <source>
        <dbReference type="Proteomes" id="UP000004080"/>
    </source>
</evidence>
<dbReference type="PATRIC" id="fig|1196324.3.peg.1644"/>
<dbReference type="Gene3D" id="1.10.101.10">
    <property type="entry name" value="PGBD-like superfamily/PGBD"/>
    <property type="match status" value="2"/>
</dbReference>
<dbReference type="CDD" id="cd22786">
    <property type="entry name" value="DPBB_YuiC-like"/>
    <property type="match status" value="1"/>
</dbReference>
<dbReference type="Pfam" id="PF06725">
    <property type="entry name" value="3D"/>
    <property type="match status" value="1"/>
</dbReference>
<dbReference type="RefSeq" id="WP_007201696.1">
    <property type="nucleotide sequence ID" value="NZ_AKKV01000024.1"/>
</dbReference>
<evidence type="ECO:0000256" key="2">
    <source>
        <dbReference type="SAM" id="MobiDB-lite"/>
    </source>
</evidence>
<dbReference type="InterPro" id="IPR036366">
    <property type="entry name" value="PGBDSf"/>
</dbReference>
<dbReference type="InterPro" id="IPR010611">
    <property type="entry name" value="3D_dom"/>
</dbReference>
<feature type="compositionally biased region" description="Basic residues" evidence="2">
    <location>
        <begin position="190"/>
        <end position="203"/>
    </location>
</feature>
<accession>I8AJP9</accession>
<dbReference type="SUPFAM" id="SSF47090">
    <property type="entry name" value="PGBD-like"/>
    <property type="match status" value="2"/>
</dbReference>
<dbReference type="InterPro" id="IPR036365">
    <property type="entry name" value="PGBD-like_sf"/>
</dbReference>
<evidence type="ECO:0000313" key="5">
    <source>
        <dbReference type="EMBL" id="EIT85764.1"/>
    </source>
</evidence>
<dbReference type="GO" id="GO:0019867">
    <property type="term" value="C:outer membrane"/>
    <property type="evidence" value="ECO:0007669"/>
    <property type="project" value="InterPro"/>
</dbReference>
<name>I8AJP9_9BACL</name>
<keyword evidence="1" id="KW-0732">Signal</keyword>
<dbReference type="STRING" id="1196324.A374_08014"/>
<dbReference type="AlphaFoldDB" id="I8AJP9"/>
<dbReference type="eggNOG" id="COG3584">
    <property type="taxonomic scope" value="Bacteria"/>
</dbReference>
<feature type="domain" description="3D" evidence="4">
    <location>
        <begin position="257"/>
        <end position="317"/>
    </location>
</feature>
<feature type="domain" description="Peptidoglycan binding-like" evidence="3">
    <location>
        <begin position="37"/>
        <end position="93"/>
    </location>
</feature>
<proteinExistence type="predicted"/>
<gene>
    <name evidence="5" type="ORF">A374_08014</name>
</gene>